<dbReference type="PANTHER" id="PTHR48081:SF8">
    <property type="entry name" value="ALPHA_BETA HYDROLASE FOLD-3 DOMAIN-CONTAINING PROTEIN-RELATED"/>
    <property type="match status" value="1"/>
</dbReference>
<reference evidence="3 4" key="1">
    <citation type="submission" date="2020-05" db="EMBL/GenBank/DDBJ databases">
        <title>MicrobeNet Type strains.</title>
        <authorList>
            <person name="Nicholson A.C."/>
        </authorList>
    </citation>
    <scope>NUCLEOTIDE SEQUENCE [LARGE SCALE GENOMIC DNA]</scope>
    <source>
        <strain evidence="3 4">JCM 3224</strain>
    </source>
</reference>
<keyword evidence="1 3" id="KW-0378">Hydrolase</keyword>
<proteinExistence type="predicted"/>
<feature type="domain" description="Alpha/beta hydrolase fold-3" evidence="2">
    <location>
        <begin position="71"/>
        <end position="275"/>
    </location>
</feature>
<evidence type="ECO:0000313" key="3">
    <source>
        <dbReference type="EMBL" id="NNH69257.1"/>
    </source>
</evidence>
<dbReference type="GO" id="GO:0016787">
    <property type="term" value="F:hydrolase activity"/>
    <property type="evidence" value="ECO:0007669"/>
    <property type="project" value="UniProtKB-KW"/>
</dbReference>
<dbReference type="Proteomes" id="UP000586827">
    <property type="component" value="Unassembled WGS sequence"/>
</dbReference>
<keyword evidence="4" id="KW-1185">Reference proteome</keyword>
<gene>
    <name evidence="3" type="ORF">HLB23_05125</name>
</gene>
<organism evidence="3 4">
    <name type="scientific">Nocardia uniformis</name>
    <dbReference type="NCBI Taxonomy" id="53432"/>
    <lineage>
        <taxon>Bacteria</taxon>
        <taxon>Bacillati</taxon>
        <taxon>Actinomycetota</taxon>
        <taxon>Actinomycetes</taxon>
        <taxon>Mycobacteriales</taxon>
        <taxon>Nocardiaceae</taxon>
        <taxon>Nocardia</taxon>
    </lineage>
</organism>
<comment type="caution">
    <text evidence="3">The sequence shown here is derived from an EMBL/GenBank/DDBJ whole genome shotgun (WGS) entry which is preliminary data.</text>
</comment>
<accession>A0A849C051</accession>
<dbReference type="Pfam" id="PF07859">
    <property type="entry name" value="Abhydrolase_3"/>
    <property type="match status" value="1"/>
</dbReference>
<dbReference type="InterPro" id="IPR013094">
    <property type="entry name" value="AB_hydrolase_3"/>
</dbReference>
<name>A0A849C051_9NOCA</name>
<dbReference type="EMBL" id="JABELX010000001">
    <property type="protein sequence ID" value="NNH69257.1"/>
    <property type="molecule type" value="Genomic_DNA"/>
</dbReference>
<dbReference type="RefSeq" id="WP_067525274.1">
    <property type="nucleotide sequence ID" value="NZ_JABELX010000001.1"/>
</dbReference>
<dbReference type="InterPro" id="IPR050300">
    <property type="entry name" value="GDXG_lipolytic_enzyme"/>
</dbReference>
<dbReference type="InterPro" id="IPR029058">
    <property type="entry name" value="AB_hydrolase_fold"/>
</dbReference>
<evidence type="ECO:0000313" key="4">
    <source>
        <dbReference type="Proteomes" id="UP000586827"/>
    </source>
</evidence>
<evidence type="ECO:0000256" key="1">
    <source>
        <dbReference type="ARBA" id="ARBA00022801"/>
    </source>
</evidence>
<dbReference type="SUPFAM" id="SSF53474">
    <property type="entry name" value="alpha/beta-Hydrolases"/>
    <property type="match status" value="1"/>
</dbReference>
<evidence type="ECO:0000259" key="2">
    <source>
        <dbReference type="Pfam" id="PF07859"/>
    </source>
</evidence>
<sequence>MSHQPFHPDLRIARLLPRTIVGPRNLWLIRRLTAILDRPRSDVDIIRIDAEVSVRVFRPSRPRPRPRTPALLWIHGGGYVLGTAAQDDRFCRRIADQLDITVASVDYRVAPEHPFPTPLHDCYSAWRWLSEQPDVDAQRLAIGGASAGAGLAAALTLLTKERGTIQPVLQMLSYPMLDDRTTTRAELDRHRVRLWNADSNRFGWRSYLGPAYGNEISPLAAPARYDDLTGLPTTWLGVGTNDLFHDENLAYVQRLEQAGVDCTLHVTPGGYHAFDMIEPKAAVSQTFRRSQVDALDSALNDGTNRLTDPISDAD</sequence>
<dbReference type="PANTHER" id="PTHR48081">
    <property type="entry name" value="AB HYDROLASE SUPERFAMILY PROTEIN C4A8.06C"/>
    <property type="match status" value="1"/>
</dbReference>
<dbReference type="Gene3D" id="3.40.50.1820">
    <property type="entry name" value="alpha/beta hydrolase"/>
    <property type="match status" value="1"/>
</dbReference>
<protein>
    <submittedName>
        <fullName evidence="3">Alpha/beta hydrolase</fullName>
    </submittedName>
</protein>
<dbReference type="AlphaFoldDB" id="A0A849C051"/>